<reference evidence="1 2" key="1">
    <citation type="submission" date="2020-05" db="EMBL/GenBank/DDBJ databases">
        <title>MicrobeNet Type strains.</title>
        <authorList>
            <person name="Nicholson A.C."/>
        </authorList>
    </citation>
    <scope>NUCLEOTIDE SEQUENCE [LARGE SCALE GENOMIC DNA]</scope>
    <source>
        <strain evidence="1 2">JCM 3224</strain>
    </source>
</reference>
<sequence>MSEEIFLDPERTQSLITSLNSSADTLAGIHASDMMAQTLLTLTTLIPGTAIHSAYLTGVTKADTAMDSTAERVRVLAVRTDNGRATMTTAEKLSADKFAQVIGGR</sequence>
<comment type="caution">
    <text evidence="1">The sequence shown here is derived from an EMBL/GenBank/DDBJ whole genome shotgun (WGS) entry which is preliminary data.</text>
</comment>
<dbReference type="AlphaFoldDB" id="A0A849CA93"/>
<accession>A0A849CA93</accession>
<organism evidence="1 2">
    <name type="scientific">Nocardia uniformis</name>
    <dbReference type="NCBI Taxonomy" id="53432"/>
    <lineage>
        <taxon>Bacteria</taxon>
        <taxon>Bacillati</taxon>
        <taxon>Actinomycetota</taxon>
        <taxon>Actinomycetes</taxon>
        <taxon>Mycobacteriales</taxon>
        <taxon>Nocardiaceae</taxon>
        <taxon>Nocardia</taxon>
    </lineage>
</organism>
<gene>
    <name evidence="1" type="ORF">HLB23_23865</name>
</gene>
<keyword evidence="2" id="KW-1185">Reference proteome</keyword>
<dbReference type="EMBL" id="JABELX010000008">
    <property type="protein sequence ID" value="NNH72857.1"/>
    <property type="molecule type" value="Genomic_DNA"/>
</dbReference>
<dbReference type="RefSeq" id="WP_157552851.1">
    <property type="nucleotide sequence ID" value="NZ_JABELX010000008.1"/>
</dbReference>
<dbReference type="Proteomes" id="UP000586827">
    <property type="component" value="Unassembled WGS sequence"/>
</dbReference>
<protein>
    <submittedName>
        <fullName evidence="1">Uncharacterized protein</fullName>
    </submittedName>
</protein>
<evidence type="ECO:0000313" key="1">
    <source>
        <dbReference type="EMBL" id="NNH72857.1"/>
    </source>
</evidence>
<name>A0A849CA93_9NOCA</name>
<proteinExistence type="predicted"/>
<evidence type="ECO:0000313" key="2">
    <source>
        <dbReference type="Proteomes" id="UP000586827"/>
    </source>
</evidence>